<gene>
    <name evidence="1" type="ORF">MRB53_030053</name>
</gene>
<organism evidence="1 2">
    <name type="scientific">Persea americana</name>
    <name type="common">Avocado</name>
    <dbReference type="NCBI Taxonomy" id="3435"/>
    <lineage>
        <taxon>Eukaryota</taxon>
        <taxon>Viridiplantae</taxon>
        <taxon>Streptophyta</taxon>
        <taxon>Embryophyta</taxon>
        <taxon>Tracheophyta</taxon>
        <taxon>Spermatophyta</taxon>
        <taxon>Magnoliopsida</taxon>
        <taxon>Magnoliidae</taxon>
        <taxon>Laurales</taxon>
        <taxon>Lauraceae</taxon>
        <taxon>Persea</taxon>
    </lineage>
</organism>
<dbReference type="Proteomes" id="UP001234297">
    <property type="component" value="Chromosome 9"/>
</dbReference>
<comment type="caution">
    <text evidence="1">The sequence shown here is derived from an EMBL/GenBank/DDBJ whole genome shotgun (WGS) entry which is preliminary data.</text>
</comment>
<accession>A0ACC2KKM2</accession>
<proteinExistence type="predicted"/>
<reference evidence="1 2" key="1">
    <citation type="journal article" date="2022" name="Hortic Res">
        <title>A haplotype resolved chromosomal level avocado genome allows analysis of novel avocado genes.</title>
        <authorList>
            <person name="Nath O."/>
            <person name="Fletcher S.J."/>
            <person name="Hayward A."/>
            <person name="Shaw L.M."/>
            <person name="Masouleh A.K."/>
            <person name="Furtado A."/>
            <person name="Henry R.J."/>
            <person name="Mitter N."/>
        </authorList>
    </citation>
    <scope>NUCLEOTIDE SEQUENCE [LARGE SCALE GENOMIC DNA]</scope>
    <source>
        <strain evidence="2">cv. Hass</strain>
    </source>
</reference>
<protein>
    <submittedName>
        <fullName evidence="1">Uncharacterized protein</fullName>
    </submittedName>
</protein>
<name>A0ACC2KKM2_PERAE</name>
<evidence type="ECO:0000313" key="2">
    <source>
        <dbReference type="Proteomes" id="UP001234297"/>
    </source>
</evidence>
<dbReference type="EMBL" id="CM056817">
    <property type="protein sequence ID" value="KAJ8621524.1"/>
    <property type="molecule type" value="Genomic_DNA"/>
</dbReference>
<sequence length="366" mass="39997">MDKLKLAALGERLKTGGERLKTGGAQISRTIGDKMKEMLQGPTQESKMVDEATSNNLAEPNWGLNLRICALLNGDELSGPEVVKAIKKKIVSNNMPSQSLSLDLLEACAMNCEKVFSAIASEKVLDEMVRMIENPQTHYTNRQKAMQLIRAWGESDDLGYLPVFHQTYMSLKARGSPFSLQEDVNLEPLFSSVESGPDKQPLPLPEGYPKNSILDQQSLAFHGVPLSADGKKEFLAVTRNCIELLSSMLNSESQNKPVKDDLTLSMLEKCKQSQPVIQRIIETTVDGENMLFEALNLHEELLNVLSKYEETEVAVQPEGEASDNAPVSVGCSSVSSIHNTIEKDDVKLNQSAGDTSGTDVASVNSG</sequence>
<evidence type="ECO:0000313" key="1">
    <source>
        <dbReference type="EMBL" id="KAJ8621524.1"/>
    </source>
</evidence>
<keyword evidence="2" id="KW-1185">Reference proteome</keyword>